<organism evidence="2 3">
    <name type="scientific">Terfezia boudieri ATCC MYA-4762</name>
    <dbReference type="NCBI Taxonomy" id="1051890"/>
    <lineage>
        <taxon>Eukaryota</taxon>
        <taxon>Fungi</taxon>
        <taxon>Dikarya</taxon>
        <taxon>Ascomycota</taxon>
        <taxon>Pezizomycotina</taxon>
        <taxon>Pezizomycetes</taxon>
        <taxon>Pezizales</taxon>
        <taxon>Pezizaceae</taxon>
        <taxon>Terfezia</taxon>
    </lineage>
</organism>
<keyword evidence="3" id="KW-1185">Reference proteome</keyword>
<protein>
    <submittedName>
        <fullName evidence="2">Uncharacterized protein</fullName>
    </submittedName>
</protein>
<gene>
    <name evidence="2" type="ORF">L211DRAFT_871391</name>
</gene>
<name>A0A3N4L9H3_9PEZI</name>
<evidence type="ECO:0000256" key="1">
    <source>
        <dbReference type="SAM" id="MobiDB-lite"/>
    </source>
</evidence>
<dbReference type="AlphaFoldDB" id="A0A3N4L9H3"/>
<reference evidence="2 3" key="1">
    <citation type="journal article" date="2018" name="Nat. Ecol. Evol.">
        <title>Pezizomycetes genomes reveal the molecular basis of ectomycorrhizal truffle lifestyle.</title>
        <authorList>
            <person name="Murat C."/>
            <person name="Payen T."/>
            <person name="Noel B."/>
            <person name="Kuo A."/>
            <person name="Morin E."/>
            <person name="Chen J."/>
            <person name="Kohler A."/>
            <person name="Krizsan K."/>
            <person name="Balestrini R."/>
            <person name="Da Silva C."/>
            <person name="Montanini B."/>
            <person name="Hainaut M."/>
            <person name="Levati E."/>
            <person name="Barry K.W."/>
            <person name="Belfiori B."/>
            <person name="Cichocki N."/>
            <person name="Clum A."/>
            <person name="Dockter R.B."/>
            <person name="Fauchery L."/>
            <person name="Guy J."/>
            <person name="Iotti M."/>
            <person name="Le Tacon F."/>
            <person name="Lindquist E.A."/>
            <person name="Lipzen A."/>
            <person name="Malagnac F."/>
            <person name="Mello A."/>
            <person name="Molinier V."/>
            <person name="Miyauchi S."/>
            <person name="Poulain J."/>
            <person name="Riccioni C."/>
            <person name="Rubini A."/>
            <person name="Sitrit Y."/>
            <person name="Splivallo R."/>
            <person name="Traeger S."/>
            <person name="Wang M."/>
            <person name="Zifcakova L."/>
            <person name="Wipf D."/>
            <person name="Zambonelli A."/>
            <person name="Paolocci F."/>
            <person name="Nowrousian M."/>
            <person name="Ottonello S."/>
            <person name="Baldrian P."/>
            <person name="Spatafora J.W."/>
            <person name="Henrissat B."/>
            <person name="Nagy L.G."/>
            <person name="Aury J.M."/>
            <person name="Wincker P."/>
            <person name="Grigoriev I.V."/>
            <person name="Bonfante P."/>
            <person name="Martin F.M."/>
        </authorList>
    </citation>
    <scope>NUCLEOTIDE SEQUENCE [LARGE SCALE GENOMIC DNA]</scope>
    <source>
        <strain evidence="2 3">ATCC MYA-4762</strain>
    </source>
</reference>
<dbReference type="EMBL" id="ML121594">
    <property type="protein sequence ID" value="RPB19266.1"/>
    <property type="molecule type" value="Genomic_DNA"/>
</dbReference>
<dbReference type="Proteomes" id="UP000267821">
    <property type="component" value="Unassembled WGS sequence"/>
</dbReference>
<accession>A0A3N4L9H3</accession>
<dbReference type="InParanoid" id="A0A3N4L9H3"/>
<evidence type="ECO:0000313" key="3">
    <source>
        <dbReference type="Proteomes" id="UP000267821"/>
    </source>
</evidence>
<evidence type="ECO:0000313" key="2">
    <source>
        <dbReference type="EMBL" id="RPB19266.1"/>
    </source>
</evidence>
<feature type="region of interest" description="Disordered" evidence="1">
    <location>
        <begin position="34"/>
        <end position="60"/>
    </location>
</feature>
<sequence length="102" mass="10850">MAAVESMESNLNSAQGKAVVGLMDLHCLNPSAHASSPSYSAGLGHLSPGSPSPSPFTTYTTSPNPSWTYPILLRPNPHNLCWHKHPPDGPRCGTMKKRSPST</sequence>
<feature type="non-terminal residue" evidence="2">
    <location>
        <position position="102"/>
    </location>
</feature>
<proteinExistence type="predicted"/>